<dbReference type="GO" id="GO:0019301">
    <property type="term" value="P:rhamnose catabolic process"/>
    <property type="evidence" value="ECO:0007669"/>
    <property type="project" value="InterPro"/>
</dbReference>
<dbReference type="OrthoDB" id="9761504at2"/>
<accession>A0A0A3HXM4</accession>
<dbReference type="GO" id="GO:0005829">
    <property type="term" value="C:cytosol"/>
    <property type="evidence" value="ECO:0007669"/>
    <property type="project" value="TreeGrafter"/>
</dbReference>
<dbReference type="InterPro" id="IPR018484">
    <property type="entry name" value="FGGY_N"/>
</dbReference>
<dbReference type="STRING" id="1384057.CD33_03285"/>
<reference evidence="10 11" key="1">
    <citation type="submission" date="2014-02" db="EMBL/GenBank/DDBJ databases">
        <title>Draft genome sequence of Lysinibacillus sinduriensis JCM 15800.</title>
        <authorList>
            <person name="Zhang F."/>
            <person name="Wang G."/>
            <person name="Zhang L."/>
        </authorList>
    </citation>
    <scope>NUCLEOTIDE SEQUENCE [LARGE SCALE GENOMIC DNA]</scope>
    <source>
        <strain evidence="10 11">JCM 15800</strain>
    </source>
</reference>
<dbReference type="PANTHER" id="PTHR10196:SF93">
    <property type="entry name" value="L-RHAMNULOKINASE"/>
    <property type="match status" value="1"/>
</dbReference>
<keyword evidence="7" id="KW-0684">Rhamnose metabolism</keyword>
<proteinExistence type="inferred from homology"/>
<dbReference type="CDD" id="cd07771">
    <property type="entry name" value="ASKHA_NBD_FGGY_RhaB-like"/>
    <property type="match status" value="1"/>
</dbReference>
<dbReference type="Gene3D" id="3.30.420.40">
    <property type="match status" value="2"/>
</dbReference>
<dbReference type="InterPro" id="IPR018485">
    <property type="entry name" value="FGGY_C"/>
</dbReference>
<evidence type="ECO:0000256" key="7">
    <source>
        <dbReference type="ARBA" id="ARBA00023308"/>
    </source>
</evidence>
<organism evidence="10 11">
    <name type="scientific">Ureibacillus sinduriensis BLB-1 = JCM 15800</name>
    <dbReference type="NCBI Taxonomy" id="1384057"/>
    <lineage>
        <taxon>Bacteria</taxon>
        <taxon>Bacillati</taxon>
        <taxon>Bacillota</taxon>
        <taxon>Bacilli</taxon>
        <taxon>Bacillales</taxon>
        <taxon>Caryophanaceae</taxon>
        <taxon>Ureibacillus</taxon>
    </lineage>
</organism>
<dbReference type="Pfam" id="PF02782">
    <property type="entry name" value="FGGY_C"/>
    <property type="match status" value="1"/>
</dbReference>
<dbReference type="InterPro" id="IPR013449">
    <property type="entry name" value="Rhamnulokinase"/>
</dbReference>
<gene>
    <name evidence="10" type="ORF">CD33_03285</name>
</gene>
<comment type="caution">
    <text evidence="10">The sequence shown here is derived from an EMBL/GenBank/DDBJ whole genome shotgun (WGS) entry which is preliminary data.</text>
</comment>
<comment type="similarity">
    <text evidence="1">Belongs to the FGGY kinase family.</text>
</comment>
<sequence length="483" mass="53900">MTVVLAYDLGASSGRLTAQKFDGESLSLSEVHRFKNEPIQIGKHYYWDFPSILKNLSEGLNKAENNAASLGIDTWGVDIGLLNTKGKLISNPFSYRDTHTVPFVQELEKTISHNELFKRTGNEVSPINTLFQLRMIQEHHPFFLEEAKEILLMPNLFIHALSNEIVNERTIASTTQLLNIHSSQWDEELIHSIFKRSLPLSLIDNPHQIIGKISDFPSIKAALVPGHDTACALSALPIEEGDAMFISLGTWGVIGMEIKEPVLTMDAFNGGFTNERTSEGDIRFQKNATGFWVIQQLRKEWKQRGMAIDFDDEREAFHKAEPFQSFIQPEDASFFNPNSMSKAIQAYCHNTNQPVPNNVGEFVRCVSESLAMQYAAVINRMEELSKHSCSTIYIGGGGAQNEIICQLIANAANKKVVTGPAEASSLGNGLSQLRALGEIASLDEGRQLIKRSFPAKEYEPQQAEMWREMSIQFADAHINKGVS</sequence>
<dbReference type="PANTHER" id="PTHR10196">
    <property type="entry name" value="SUGAR KINASE"/>
    <property type="match status" value="1"/>
</dbReference>
<dbReference type="GO" id="GO:0004370">
    <property type="term" value="F:glycerol kinase activity"/>
    <property type="evidence" value="ECO:0007669"/>
    <property type="project" value="TreeGrafter"/>
</dbReference>
<evidence type="ECO:0000256" key="6">
    <source>
        <dbReference type="ARBA" id="ARBA00023157"/>
    </source>
</evidence>
<evidence type="ECO:0000256" key="3">
    <source>
        <dbReference type="ARBA" id="ARBA00022741"/>
    </source>
</evidence>
<dbReference type="GO" id="GO:0005524">
    <property type="term" value="F:ATP binding"/>
    <property type="evidence" value="ECO:0007669"/>
    <property type="project" value="UniProtKB-KW"/>
</dbReference>
<evidence type="ECO:0000256" key="4">
    <source>
        <dbReference type="ARBA" id="ARBA00022777"/>
    </source>
</evidence>
<evidence type="ECO:0000259" key="8">
    <source>
        <dbReference type="Pfam" id="PF00370"/>
    </source>
</evidence>
<evidence type="ECO:0000259" key="9">
    <source>
        <dbReference type="Pfam" id="PF02782"/>
    </source>
</evidence>
<dbReference type="GO" id="GO:0006071">
    <property type="term" value="P:glycerol metabolic process"/>
    <property type="evidence" value="ECO:0007669"/>
    <property type="project" value="TreeGrafter"/>
</dbReference>
<dbReference type="RefSeq" id="WP_036198103.1">
    <property type="nucleotide sequence ID" value="NZ_AVCY01000017.1"/>
</dbReference>
<evidence type="ECO:0000313" key="11">
    <source>
        <dbReference type="Proteomes" id="UP000030408"/>
    </source>
</evidence>
<keyword evidence="3" id="KW-0547">Nucleotide-binding</keyword>
<protein>
    <recommendedName>
        <fullName evidence="12">Rhamnulokinase</fullName>
    </recommendedName>
</protein>
<evidence type="ECO:0000256" key="2">
    <source>
        <dbReference type="ARBA" id="ARBA00022679"/>
    </source>
</evidence>
<dbReference type="Proteomes" id="UP000030408">
    <property type="component" value="Unassembled WGS sequence"/>
</dbReference>
<dbReference type="InterPro" id="IPR043129">
    <property type="entry name" value="ATPase_NBD"/>
</dbReference>
<dbReference type="SUPFAM" id="SSF53067">
    <property type="entry name" value="Actin-like ATPase domain"/>
    <property type="match status" value="2"/>
</dbReference>
<dbReference type="EMBL" id="JPVO01000039">
    <property type="protein sequence ID" value="KGR77336.1"/>
    <property type="molecule type" value="Genomic_DNA"/>
</dbReference>
<dbReference type="Pfam" id="PF00370">
    <property type="entry name" value="FGGY_N"/>
    <property type="match status" value="1"/>
</dbReference>
<dbReference type="eggNOG" id="COG1070">
    <property type="taxonomic scope" value="Bacteria"/>
</dbReference>
<keyword evidence="4" id="KW-0418">Kinase</keyword>
<keyword evidence="2" id="KW-0808">Transferase</keyword>
<keyword evidence="11" id="KW-1185">Reference proteome</keyword>
<dbReference type="AlphaFoldDB" id="A0A0A3HXM4"/>
<feature type="domain" description="Carbohydrate kinase FGGY N-terminal" evidence="8">
    <location>
        <begin position="4"/>
        <end position="213"/>
    </location>
</feature>
<keyword evidence="5" id="KW-0067">ATP-binding</keyword>
<evidence type="ECO:0000256" key="5">
    <source>
        <dbReference type="ARBA" id="ARBA00022840"/>
    </source>
</evidence>
<name>A0A0A3HXM4_9BACL</name>
<evidence type="ECO:0008006" key="12">
    <source>
        <dbReference type="Google" id="ProtNLM"/>
    </source>
</evidence>
<evidence type="ECO:0000256" key="1">
    <source>
        <dbReference type="ARBA" id="ARBA00009156"/>
    </source>
</evidence>
<keyword evidence="6" id="KW-1015">Disulfide bond</keyword>
<dbReference type="GO" id="GO:0008993">
    <property type="term" value="F:rhamnulokinase activity"/>
    <property type="evidence" value="ECO:0007669"/>
    <property type="project" value="InterPro"/>
</dbReference>
<feature type="domain" description="Carbohydrate kinase FGGY C-terminal" evidence="9">
    <location>
        <begin position="245"/>
        <end position="435"/>
    </location>
</feature>
<evidence type="ECO:0000313" key="10">
    <source>
        <dbReference type="EMBL" id="KGR77336.1"/>
    </source>
</evidence>